<keyword evidence="6" id="KW-0479">Metal-binding</keyword>
<evidence type="ECO:0000256" key="4">
    <source>
        <dbReference type="ARBA" id="ARBA00006825"/>
    </source>
</evidence>
<comment type="catalytic activity">
    <reaction evidence="8">
        <text>2-C-methyl-D-erythritol 4-phosphate + NADP(+) = 1-deoxy-D-xylulose 5-phosphate + NADPH + H(+)</text>
        <dbReference type="Rhea" id="RHEA:13717"/>
        <dbReference type="ChEBI" id="CHEBI:15378"/>
        <dbReference type="ChEBI" id="CHEBI:57783"/>
        <dbReference type="ChEBI" id="CHEBI:57792"/>
        <dbReference type="ChEBI" id="CHEBI:58262"/>
        <dbReference type="ChEBI" id="CHEBI:58349"/>
        <dbReference type="EC" id="1.1.1.267"/>
    </reaction>
    <physiologicalReaction direction="right-to-left" evidence="8">
        <dbReference type="Rhea" id="RHEA:13719"/>
    </physiologicalReaction>
</comment>
<dbReference type="Pfam" id="PF08436">
    <property type="entry name" value="DXP_redisom_C"/>
    <property type="match status" value="1"/>
</dbReference>
<evidence type="ECO:0000256" key="7">
    <source>
        <dbReference type="ARBA" id="ARBA00023002"/>
    </source>
</evidence>
<evidence type="ECO:0000256" key="5">
    <source>
        <dbReference type="ARBA" id="ARBA00012366"/>
    </source>
</evidence>
<dbReference type="NCBIfam" id="TIGR00243">
    <property type="entry name" value="Dxr"/>
    <property type="match status" value="1"/>
</dbReference>
<comment type="pathway">
    <text evidence="3">Isoprenoid biosynthesis; isopentenyl diphosphate biosynthesis via DXP pathway; isopentenyl diphosphate from 1-deoxy-D-xylulose 5-phosphate: step 1/6.</text>
</comment>
<dbReference type="SUPFAM" id="SSF55347">
    <property type="entry name" value="Glyceraldehyde-3-phosphate dehydrogenase-like, C-terminal domain"/>
    <property type="match status" value="1"/>
</dbReference>
<dbReference type="EMBL" id="JADAQX010000683">
    <property type="protein sequence ID" value="KAF8819590.1"/>
    <property type="molecule type" value="Genomic_DNA"/>
</dbReference>
<name>A0ABQ7J6G7_9APIC</name>
<evidence type="ECO:0000256" key="6">
    <source>
        <dbReference type="ARBA" id="ARBA00022723"/>
    </source>
</evidence>
<feature type="domain" description="DXP reductoisomerase C-terminal" evidence="10">
    <location>
        <begin position="116"/>
        <end position="234"/>
    </location>
</feature>
<evidence type="ECO:0000256" key="2">
    <source>
        <dbReference type="ARBA" id="ARBA00001946"/>
    </source>
</evidence>
<comment type="cofactor">
    <cofactor evidence="2">
        <name>Mg(2+)</name>
        <dbReference type="ChEBI" id="CHEBI:18420"/>
    </cofactor>
</comment>
<comment type="caution">
    <text evidence="11">The sequence shown here is derived from an EMBL/GenBank/DDBJ whole genome shotgun (WGS) entry which is preliminary data.</text>
</comment>
<proteinExistence type="inferred from homology"/>
<dbReference type="Gene3D" id="1.10.1740.10">
    <property type="match status" value="1"/>
</dbReference>
<sequence>MIPADSEHSAIFQCLQGNTQKSIKKLILTASGGAFRDWKAEDLSSVTLAMALKHPNWAMGAKITIDSATLMNKGLEVIEAHYLFGIPYEKIDVIVHPQSIIHSMVEFHDSSVMAQLGLPDMRLPLLYSMSWPRRIEMPFESLDLLKLGSLTFQAPDYNKNRCLSLAYSAGRLGGTMPAALNGANERAVELFRDGKIHFTDIPKVCEFIMTQHQPQHKVKDLTLEDIIETDMFARVKAVEYVRSSPVLTSS</sequence>
<evidence type="ECO:0000256" key="1">
    <source>
        <dbReference type="ARBA" id="ARBA00001936"/>
    </source>
</evidence>
<dbReference type="PANTHER" id="PTHR30525:SF0">
    <property type="entry name" value="1-DEOXY-D-XYLULOSE 5-PHOSPHATE REDUCTOISOMERASE, CHLOROPLASTIC"/>
    <property type="match status" value="1"/>
</dbReference>
<dbReference type="Pfam" id="PF13288">
    <property type="entry name" value="DXPR_C"/>
    <property type="match status" value="1"/>
</dbReference>
<evidence type="ECO:0000313" key="12">
    <source>
        <dbReference type="Proteomes" id="UP000823046"/>
    </source>
</evidence>
<dbReference type="PANTHER" id="PTHR30525">
    <property type="entry name" value="1-DEOXY-D-XYLULOSE 5-PHOSPHATE REDUCTOISOMERASE"/>
    <property type="match status" value="1"/>
</dbReference>
<evidence type="ECO:0000256" key="8">
    <source>
        <dbReference type="ARBA" id="ARBA00048543"/>
    </source>
</evidence>
<dbReference type="InterPro" id="IPR026877">
    <property type="entry name" value="DXPR_C"/>
</dbReference>
<comment type="similarity">
    <text evidence="4">Belongs to the DXR family.</text>
</comment>
<dbReference type="SUPFAM" id="SSF69055">
    <property type="entry name" value="1-deoxy-D-xylulose-5-phosphate reductoisomerase, C-terminal domain"/>
    <property type="match status" value="1"/>
</dbReference>
<evidence type="ECO:0000256" key="3">
    <source>
        <dbReference type="ARBA" id="ARBA00005094"/>
    </source>
</evidence>
<gene>
    <name evidence="11" type="ORF">IE077_000024</name>
</gene>
<evidence type="ECO:0000259" key="10">
    <source>
        <dbReference type="Pfam" id="PF13288"/>
    </source>
</evidence>
<organism evidence="11 12">
    <name type="scientific">Cardiosporidium cionae</name>
    <dbReference type="NCBI Taxonomy" id="476202"/>
    <lineage>
        <taxon>Eukaryota</taxon>
        <taxon>Sar</taxon>
        <taxon>Alveolata</taxon>
        <taxon>Apicomplexa</taxon>
        <taxon>Aconoidasida</taxon>
        <taxon>Nephromycida</taxon>
        <taxon>Cardiosporidium</taxon>
    </lineage>
</organism>
<dbReference type="EC" id="1.1.1.267" evidence="5"/>
<keyword evidence="12" id="KW-1185">Reference proteome</keyword>
<reference evidence="11 12" key="1">
    <citation type="journal article" date="2020" name="bioRxiv">
        <title>Metabolic contributions of an alphaproteobacterial endosymbiont in the apicomplexan Cardiosporidium cionae.</title>
        <authorList>
            <person name="Hunter E.S."/>
            <person name="Paight C.J."/>
            <person name="Lane C.E."/>
        </authorList>
    </citation>
    <scope>NUCLEOTIDE SEQUENCE [LARGE SCALE GENOMIC DNA]</scope>
    <source>
        <strain evidence="11">ESH_2018</strain>
    </source>
</reference>
<comment type="cofactor">
    <cofactor evidence="1">
        <name>Mn(2+)</name>
        <dbReference type="ChEBI" id="CHEBI:29035"/>
    </cofactor>
</comment>
<dbReference type="InterPro" id="IPR036169">
    <property type="entry name" value="DXPR_C_sf"/>
</dbReference>
<accession>A0ABQ7J6G7</accession>
<feature type="domain" description="1-deoxy-D-xylulose 5-phosphate reductoisomerase C-terminal" evidence="9">
    <location>
        <begin position="1"/>
        <end position="84"/>
    </location>
</feature>
<dbReference type="InterPro" id="IPR013644">
    <property type="entry name" value="DXP_reductoisomerase_C"/>
</dbReference>
<protein>
    <recommendedName>
        <fullName evidence="5">1-deoxy-D-xylulose-5-phosphate reductoisomerase</fullName>
        <ecNumber evidence="5">1.1.1.267</ecNumber>
    </recommendedName>
</protein>
<keyword evidence="7" id="KW-0560">Oxidoreductase</keyword>
<evidence type="ECO:0000259" key="9">
    <source>
        <dbReference type="Pfam" id="PF08436"/>
    </source>
</evidence>
<dbReference type="InterPro" id="IPR003821">
    <property type="entry name" value="DXP_reductoisomerase"/>
</dbReference>
<dbReference type="Proteomes" id="UP000823046">
    <property type="component" value="Unassembled WGS sequence"/>
</dbReference>
<evidence type="ECO:0000313" key="11">
    <source>
        <dbReference type="EMBL" id="KAF8819590.1"/>
    </source>
</evidence>